<dbReference type="Gene3D" id="3.60.21.10">
    <property type="match status" value="1"/>
</dbReference>
<dbReference type="AlphaFoldDB" id="A0A5C8ZWC1"/>
<evidence type="ECO:0000313" key="4">
    <source>
        <dbReference type="Proteomes" id="UP000321039"/>
    </source>
</evidence>
<dbReference type="PANTHER" id="PTHR46546:SF4">
    <property type="entry name" value="SHEWANELLA-LIKE PROTEIN PHOSPHATASE 1"/>
    <property type="match status" value="1"/>
</dbReference>
<comment type="caution">
    <text evidence="3">The sequence shown here is derived from an EMBL/GenBank/DDBJ whole genome shotgun (WGS) entry which is preliminary data.</text>
</comment>
<protein>
    <submittedName>
        <fullName evidence="3">Uncharacterized protein</fullName>
    </submittedName>
</protein>
<accession>A0A5C8ZWC1</accession>
<evidence type="ECO:0000259" key="1">
    <source>
        <dbReference type="Pfam" id="PF00149"/>
    </source>
</evidence>
<dbReference type="InterPro" id="IPR029052">
    <property type="entry name" value="Metallo-depent_PP-like"/>
</dbReference>
<name>A0A5C8ZWC1_9GAMM</name>
<dbReference type="Pfam" id="PF20613">
    <property type="entry name" value="HipA_2"/>
    <property type="match status" value="1"/>
</dbReference>
<evidence type="ECO:0000259" key="2">
    <source>
        <dbReference type="Pfam" id="PF20613"/>
    </source>
</evidence>
<dbReference type="EMBL" id="VRZA01000005">
    <property type="protein sequence ID" value="TXS92149.1"/>
    <property type="molecule type" value="Genomic_DNA"/>
</dbReference>
<dbReference type="Pfam" id="PF00149">
    <property type="entry name" value="Metallophos"/>
    <property type="match status" value="1"/>
</dbReference>
<keyword evidence="4" id="KW-1185">Reference proteome</keyword>
<dbReference type="InterPro" id="IPR004843">
    <property type="entry name" value="Calcineurin-like_PHP"/>
</dbReference>
<dbReference type="PANTHER" id="PTHR46546">
    <property type="entry name" value="SHEWANELLA-LIKE PROTEIN PHOSPHATASE 1"/>
    <property type="match status" value="1"/>
</dbReference>
<dbReference type="InterPro" id="IPR046748">
    <property type="entry name" value="HipA_2"/>
</dbReference>
<feature type="domain" description="Calcineurin-like phosphoesterase" evidence="1">
    <location>
        <begin position="45"/>
        <end position="233"/>
    </location>
</feature>
<gene>
    <name evidence="3" type="ORF">FV139_15650</name>
</gene>
<dbReference type="GO" id="GO:0016787">
    <property type="term" value="F:hydrolase activity"/>
    <property type="evidence" value="ECO:0007669"/>
    <property type="project" value="InterPro"/>
</dbReference>
<reference evidence="3 4" key="1">
    <citation type="submission" date="2019-08" db="EMBL/GenBank/DDBJ databases">
        <title>Parahaliea maris sp. nov., isolated from the surface seawater.</title>
        <authorList>
            <person name="Liu Y."/>
        </authorList>
    </citation>
    <scope>NUCLEOTIDE SEQUENCE [LARGE SCALE GENOMIC DNA]</scope>
    <source>
        <strain evidence="3 4">HSLHS9</strain>
    </source>
</reference>
<sequence>MTGVQGGCVGNVKRWWGTGILVWAVSIGAGLVHAAPPSELDTSERVVAFADVHGAFDDWTQLLRELKVIDDANNWAGGRTHLVSTGDLIDRGPGSRKVVELLMQLQQQARAAGGDVHLTLGNHEVMVMTGDLRYVSEAEFAAFANDETPADREALWQGYRQVNPGGSDEEVRAVFEREYPPGFVALRKAFSPGGTLGDWLLQQQFVIRVNDKVYMHGGISKTAAFHSLDDLNEQMMGELRDFLDNMSELRAAGVMPWHVGYHDRLQFLNARAEEFAAENPRTRADWFDPLQEVFEAQTAFVFSDNSLNWYRGSAMCHPYAESWNTEVFLKKAGARQLVVGHTPTRGDVQSRMEGLVIRLDTGMLKSVYKGRASALVSEQGQSAVHYLGQAEATQPLPEQRDLALELSGVSDTELEHFMETAPVVAIEDIGTGITKPKRVTQELDGVSNDAVFKYEDTAPGLERRVRYNTRSDDDSDRYIYDVAAYKLDRMIDLQLVPTAVLGTVEDQEGALSDWVNNTINERDRLEEKLPFNSYCAQSEQYRLRFVFDILIHNDDRNLTNILWTKDDYMLRFIDHSLAFRSKARRPKQYRKVDLRVSDLFIEHLQALTEESLTTQLRPYLHPKQIHAIIERRDLIVEEAVRTSDPS</sequence>
<organism evidence="3 4">
    <name type="scientific">Parahaliea maris</name>
    <dbReference type="NCBI Taxonomy" id="2716870"/>
    <lineage>
        <taxon>Bacteria</taxon>
        <taxon>Pseudomonadati</taxon>
        <taxon>Pseudomonadota</taxon>
        <taxon>Gammaproteobacteria</taxon>
        <taxon>Cellvibrionales</taxon>
        <taxon>Halieaceae</taxon>
        <taxon>Parahaliea</taxon>
    </lineage>
</organism>
<feature type="domain" description="HipA-like kinase" evidence="2">
    <location>
        <begin position="539"/>
        <end position="587"/>
    </location>
</feature>
<dbReference type="SUPFAM" id="SSF56300">
    <property type="entry name" value="Metallo-dependent phosphatases"/>
    <property type="match status" value="1"/>
</dbReference>
<evidence type="ECO:0000313" key="3">
    <source>
        <dbReference type="EMBL" id="TXS92149.1"/>
    </source>
</evidence>
<proteinExistence type="predicted"/>
<dbReference type="Proteomes" id="UP000321039">
    <property type="component" value="Unassembled WGS sequence"/>
</dbReference>